<dbReference type="STRING" id="53326.A0A016SMB6"/>
<dbReference type="OrthoDB" id="63267at2759"/>
<dbReference type="SUPFAM" id="SSF49562">
    <property type="entry name" value="C2 domain (Calcium/lipid-binding domain, CaLB)"/>
    <property type="match status" value="1"/>
</dbReference>
<dbReference type="PROSITE" id="PS50004">
    <property type="entry name" value="C2"/>
    <property type="match status" value="1"/>
</dbReference>
<comment type="caution">
    <text evidence="2">The sequence shown here is derived from an EMBL/GenBank/DDBJ whole genome shotgun (WGS) entry which is preliminary data.</text>
</comment>
<sequence length="208" mass="23184">MWTFGKLQFCGDGMKVLALLEKDAVNVPLMLFTGTLRVRVLEARGLRPTEWSRRFNQNEKNETAAIDAYVNVDWDEYHVGKTLVRPKTNEPRWNEEFIANDVHSGRAIGFTVFHNCVMPPDDFVANTRIPFDDLKIGSCNDIWVDLEPHGQLHVVIELHGSAVEGESPRRPASSSILILSIVFVLFSRKSIAAGGLCVGCASVECLAN</sequence>
<dbReference type="Gene3D" id="2.60.40.150">
    <property type="entry name" value="C2 domain"/>
    <property type="match status" value="1"/>
</dbReference>
<dbReference type="InterPro" id="IPR035892">
    <property type="entry name" value="C2_domain_sf"/>
</dbReference>
<proteinExistence type="predicted"/>
<dbReference type="CDD" id="cd04014">
    <property type="entry name" value="C2_PKC_epsilon"/>
    <property type="match status" value="1"/>
</dbReference>
<dbReference type="SMART" id="SM00239">
    <property type="entry name" value="C2"/>
    <property type="match status" value="1"/>
</dbReference>
<protein>
    <recommendedName>
        <fullName evidence="1">C2 domain-containing protein</fullName>
    </recommendedName>
</protein>
<keyword evidence="3" id="KW-1185">Reference proteome</keyword>
<evidence type="ECO:0000313" key="3">
    <source>
        <dbReference type="Proteomes" id="UP000024635"/>
    </source>
</evidence>
<evidence type="ECO:0000313" key="2">
    <source>
        <dbReference type="EMBL" id="EYB91477.1"/>
    </source>
</evidence>
<dbReference type="AlphaFoldDB" id="A0A016SMB6"/>
<name>A0A016SMB6_9BILA</name>
<gene>
    <name evidence="2" type="primary">Acey_s0205.g1913</name>
    <name evidence="2" type="ORF">Y032_0205g1913</name>
</gene>
<evidence type="ECO:0000259" key="1">
    <source>
        <dbReference type="PROSITE" id="PS50004"/>
    </source>
</evidence>
<dbReference type="Pfam" id="PF00168">
    <property type="entry name" value="C2"/>
    <property type="match status" value="1"/>
</dbReference>
<dbReference type="EMBL" id="JARK01001541">
    <property type="protein sequence ID" value="EYB91477.1"/>
    <property type="molecule type" value="Genomic_DNA"/>
</dbReference>
<dbReference type="InterPro" id="IPR000008">
    <property type="entry name" value="C2_dom"/>
</dbReference>
<dbReference type="Proteomes" id="UP000024635">
    <property type="component" value="Unassembled WGS sequence"/>
</dbReference>
<reference evidence="3" key="1">
    <citation type="journal article" date="2015" name="Nat. Genet.">
        <title>The genome and transcriptome of the zoonotic hookworm Ancylostoma ceylanicum identify infection-specific gene families.</title>
        <authorList>
            <person name="Schwarz E.M."/>
            <person name="Hu Y."/>
            <person name="Antoshechkin I."/>
            <person name="Miller M.M."/>
            <person name="Sternberg P.W."/>
            <person name="Aroian R.V."/>
        </authorList>
    </citation>
    <scope>NUCLEOTIDE SEQUENCE</scope>
    <source>
        <strain evidence="3">HY135</strain>
    </source>
</reference>
<accession>A0A016SMB6</accession>
<feature type="domain" description="C2" evidence="1">
    <location>
        <begin position="21"/>
        <end position="144"/>
    </location>
</feature>
<organism evidence="2 3">
    <name type="scientific">Ancylostoma ceylanicum</name>
    <dbReference type="NCBI Taxonomy" id="53326"/>
    <lineage>
        <taxon>Eukaryota</taxon>
        <taxon>Metazoa</taxon>
        <taxon>Ecdysozoa</taxon>
        <taxon>Nematoda</taxon>
        <taxon>Chromadorea</taxon>
        <taxon>Rhabditida</taxon>
        <taxon>Rhabditina</taxon>
        <taxon>Rhabditomorpha</taxon>
        <taxon>Strongyloidea</taxon>
        <taxon>Ancylostomatidae</taxon>
        <taxon>Ancylostomatinae</taxon>
        <taxon>Ancylostoma</taxon>
    </lineage>
</organism>